<proteinExistence type="predicted"/>
<evidence type="ECO:0000313" key="2">
    <source>
        <dbReference type="EMBL" id="RNA37276.1"/>
    </source>
</evidence>
<organism evidence="2 3">
    <name type="scientific">Brachionus plicatilis</name>
    <name type="common">Marine rotifer</name>
    <name type="synonym">Brachionus muelleri</name>
    <dbReference type="NCBI Taxonomy" id="10195"/>
    <lineage>
        <taxon>Eukaryota</taxon>
        <taxon>Metazoa</taxon>
        <taxon>Spiralia</taxon>
        <taxon>Gnathifera</taxon>
        <taxon>Rotifera</taxon>
        <taxon>Eurotatoria</taxon>
        <taxon>Monogononta</taxon>
        <taxon>Pseudotrocha</taxon>
        <taxon>Ploima</taxon>
        <taxon>Brachionidae</taxon>
        <taxon>Brachionus</taxon>
    </lineage>
</organism>
<feature type="compositionally biased region" description="Basic and acidic residues" evidence="1">
    <location>
        <begin position="77"/>
        <end position="91"/>
    </location>
</feature>
<comment type="caution">
    <text evidence="2">The sequence shown here is derived from an EMBL/GenBank/DDBJ whole genome shotgun (WGS) entry which is preliminary data.</text>
</comment>
<keyword evidence="3" id="KW-1185">Reference proteome</keyword>
<reference evidence="2 3" key="1">
    <citation type="journal article" date="2018" name="Sci. Rep.">
        <title>Genomic signatures of local adaptation to the degree of environmental predictability in rotifers.</title>
        <authorList>
            <person name="Franch-Gras L."/>
            <person name="Hahn C."/>
            <person name="Garcia-Roger E.M."/>
            <person name="Carmona M.J."/>
            <person name="Serra M."/>
            <person name="Gomez A."/>
        </authorList>
    </citation>
    <scope>NUCLEOTIDE SEQUENCE [LARGE SCALE GENOMIC DNA]</scope>
    <source>
        <strain evidence="2">HYR1</strain>
    </source>
</reference>
<evidence type="ECO:0000313" key="3">
    <source>
        <dbReference type="Proteomes" id="UP000276133"/>
    </source>
</evidence>
<feature type="region of interest" description="Disordered" evidence="1">
    <location>
        <begin position="77"/>
        <end position="99"/>
    </location>
</feature>
<evidence type="ECO:0000256" key="1">
    <source>
        <dbReference type="SAM" id="MobiDB-lite"/>
    </source>
</evidence>
<dbReference type="AlphaFoldDB" id="A0A3M7SNF2"/>
<dbReference type="EMBL" id="REGN01001064">
    <property type="protein sequence ID" value="RNA37276.1"/>
    <property type="molecule type" value="Genomic_DNA"/>
</dbReference>
<sequence length="99" mass="11793">MRDLPLIEFIHLREKKNRFVRRIKISLGKDQLDAVTCVTDQKGDERLGTNCQSVLFIETRTLSSRITNRKYKLLAEENQTKKERNKERDKSNQIGWMRN</sequence>
<gene>
    <name evidence="2" type="ORF">BpHYR1_011209</name>
</gene>
<accession>A0A3M7SNF2</accession>
<name>A0A3M7SNF2_BRAPC</name>
<protein>
    <submittedName>
        <fullName evidence="2">Uncharacterized protein</fullName>
    </submittedName>
</protein>
<dbReference type="Proteomes" id="UP000276133">
    <property type="component" value="Unassembled WGS sequence"/>
</dbReference>